<dbReference type="Gene3D" id="3.60.10.10">
    <property type="entry name" value="Endonuclease/exonuclease/phosphatase"/>
    <property type="match status" value="1"/>
</dbReference>
<feature type="region of interest" description="Disordered" evidence="15">
    <location>
        <begin position="4340"/>
        <end position="4364"/>
    </location>
</feature>
<dbReference type="PROSITE" id="PS00107">
    <property type="entry name" value="PROTEIN_KINASE_ATP"/>
    <property type="match status" value="1"/>
</dbReference>
<dbReference type="Proteomes" id="UP000241769">
    <property type="component" value="Unassembled WGS sequence"/>
</dbReference>
<dbReference type="InterPro" id="IPR008266">
    <property type="entry name" value="Tyr_kinase_AS"/>
</dbReference>
<keyword evidence="9 16" id="KW-0472">Membrane</keyword>
<dbReference type="STRING" id="1890364.A0A2P6NTF5"/>
<evidence type="ECO:0000313" key="22">
    <source>
        <dbReference type="Proteomes" id="UP000241769"/>
    </source>
</evidence>
<dbReference type="Gene3D" id="2.60.40.150">
    <property type="entry name" value="C2 domain"/>
    <property type="match status" value="1"/>
</dbReference>
<evidence type="ECO:0000256" key="12">
    <source>
        <dbReference type="ARBA" id="ARBA00023273"/>
    </source>
</evidence>
<dbReference type="SMART" id="SM00710">
    <property type="entry name" value="PbH1"/>
    <property type="match status" value="23"/>
</dbReference>
<dbReference type="CDD" id="cd00603">
    <property type="entry name" value="IPT_PCSR"/>
    <property type="match status" value="9"/>
</dbReference>
<dbReference type="InterPro" id="IPR000719">
    <property type="entry name" value="Prot_kinase_dom"/>
</dbReference>
<feature type="domain" description="C2 PI3K-type" evidence="20">
    <location>
        <begin position="4833"/>
        <end position="4981"/>
    </location>
</feature>
<evidence type="ECO:0000256" key="8">
    <source>
        <dbReference type="ARBA" id="ARBA00022989"/>
    </source>
</evidence>
<dbReference type="InterPro" id="IPR005135">
    <property type="entry name" value="Endo/exonuclease/phosphatase"/>
</dbReference>
<sequence>MALSLRAIIISTVVTTGLVLVYFREKIVSTIIKMQTPTVLSRASFKKATHSAASDPSKFSILSWNILADLSSGSNETDPTKLIGQVRTEYLLWENRRERLYDRVDELRTDVVCFQEVEEVIYHGDLEERMNELGYDGVMQSKVHHNGNAIFFDREKFKLRFSNSRSRALLVGLEMIENNRLIVVSSLHLSGHPDATDKRFSEMKSLLDQMQKELKKIDSGETETPLFIVGDFNCSIRSGIHTMLTEGGLAANFVDEESEKPHNPGREYKHPFQLKNSYLEAKEIPKFTFKGKNHRDSFIDFIFHSTSATQVAEPGDINHMRRNWLPNEEEPSDHLPVASIFRFWFLLTLTWDGVYQHMFDVQSSASKNERLYIIYAALPHKNDTVDVDPWKHKQSLKPRPASTMKAFCLFLLLCVASYIEGQQIVPFTGPCLYTAPNGRKYDLYSLYGLGPGPGGDYTYQDSTYYSYNYAPCAYCHDARCGTSSGLQIVHSTDTPYPLSFANTTSFGWSYDSYSDTALWTSWTYPFDSTNRTLLVNVTCDPTANTPVFNYISENPIRNYNFQMNVNCNTYFKKPYIGYSTAIFSTPWWSTNFMGSLTIYGGYFGASVPAVSVTFDGKPCNITSLTQTIIQCTVLNPTPGRNGTVTLSVSGIATRSNYTLPIISIGNGTSISTVGDTAVRMLASGFSQFKPSYGVPTITINNAPCSTVSIIGTTTISCSLGEGSGGRLLISATIGTSSATAYFSYLPPAVTGITQTTSATSNVVAVTGYNFGPTTADLVEVWIGVQPCTNIIMTSSHTAFNCTLSSANVVQTSVNKNSVYVISGGDNYIPNIKKTGTLLQTITSARSPVDCQTACATNTNCRGFFYDSCGTTGCTLESTINVGTWTNCTMSGQKTTGRNTGITGVTPIYVNNPFLMCQPVINLGNIVQTYDLGPYTDMQDPAGGGNVDLSTTGNGMNFYWNPCGVSTMATTSSPATLVAVSTTTPFATTFVGLTSSTNFSYDSTSGTTSCQGSNGVCSFQVNLICQNGAAPTFVYVGQVSPCSYAFNFTFDCSATSNSPYLKQIFASSVNTYNQGQLILLGQFPTNGQIQISVGGSPCTPPSGSGSSNRIICTIGPLRNVSALVTVTANGLLARNGIYLTSIPSPKIFSLSPVPPSGGTVSLYGTGLGSDPSVYTISLGGQICSSVGVDVNGSTLTCTIGAGSGVNQAVSVKASPLNSELAGGITFSYPPPSIISVSQPSVTGGNVTVLGSAFGNASTVASVSINGSPCTVTSKTPTSINCNYGAGVGSGKNMTVTVSGQTGWSLFSYASPALSSTSTGNTVGGVITIMGSNLGNSAADFNVTVNNVLCTSNGWTSPSQIQCTVSAGTGINLPVTVYVGNQVVTSNIYSYNPPVINSAPGVNTTGGLYVIGGNNFGTTTQQVALSMGGANYTYTIISVTHTAITINIPPGSGASYTLSLTVNQQSTSTSFSYNPPYILSTSRVSTDGGTMSIYGYNFGTSGTANSVLINNIPCTSSTVYNHSLINCTIIPGTGANYDVSVTVNGQTRSRSQAFSYLGPILSSLDRSTTSGSNINVYGLNFGSPYTPVTMTIDGKSCTNLKVQSGSVITCTAPFGSGYNLNATIVVDGQTFSQNIYSYQIPSITSADVVGTSGGRINIAGVNFGNDTSLLRITLGNNVCSTPTITTPHTTIQCTAAGSTGIVTLTVQVRGLSGTATYAFSPPSVSSISSTNTTGGISIIQGSNFGSNITVIQIPQCVSLSLSGSDRLSCTVAAGYNQSILYNLTVDGQSISFFFSYYPPIISSISSPSTPGGTVTVQGFNFAPTSQVYIGSTACLVTSVSSGFNQLICTAGQGQGINTVTLTAGNQNCTASMSYQPPHITAFNTLTTEGGSLYINGSNLGYDASNVVVTVGGQSCQSPSFVVAHQYILCTLPSNVGSNLPLVVNISGLSDTASYSFLPPTISSVGQPSTSGDIVTINGTNFGNDVSRISVSVDNKPCTVYSVSRSTVLQCTVGAGTGTSHSLLATVGGQSVSSSMSYRPPTVYTVSASGSPGGVYVSGINLGNNASLIQLSTGSGASLRNCTAYTIVNPSVSFNCTIAGSINVGDNMTVTVDGQTAPTVQYVVQPPQITSIPSISTTGGTLSIYGSNFGNDLSQVSVTAAGRTCPIISVTDSLINCTISPGGGSIQLYLTVHGITTGFVYSYIPPAITSTSILSTLGGIITINGTNFSNDSTIISVVVNNAACVGLSIVSPHKSVRCTATAGVGTNVPVSISVAYVVGTGNMSYLPPSFSSATNAPTSGGTINIYGGEFGVLSNTAVSVNVSGQICTNPQVITAGTTISCTAPPGTGVNKPILVQIGNQMTTGSYSYKPPTIVSSSKAPTNGGSVIIQGTDFGSFSTPTVVSIGGRTCTSPIVYPTNISCTVAPGVGSSINITVTSDGQTSSAMVFSYASPTITSTTIPPTSGGMVNLTGTNFGTSSTYVYVSVNKINVTGVQMITNHTVISFFAPPGTRQSSFTITVAGLSATSIFTYASPVITGSTNSSTNGSSVTLSGFNFGNNSAVLSVFIPSLSVNVSAQVITPHYAVSFVPPAGTGIFKDLYITVDTLKSNTYSYSYLPPSISAVSSTNTSGGLVYISGDNFGTSPPVIQVTIGTFLCYGISIVIPHKIISCSITSGLIGQGIPLTMIVDGQRTSSVYSSLPPRIDSISSAPTWGGEIAIKGGNCGNIMAQVSVYINGAECVLISVVDNQINCNVTRSDYARSTGWIYVSGQNVTVPYVSYLNPIVNGVTYAEPEGSLVNISGGNFGINSQVVTVTMDGLPCNDVKILAADTLLSCISPSASGNTRSIAVIVDGLTSASFTMNYSVPIVDSFTSVSTGGGIISITGRHFGDGSAITINIGGSPCTGITFFNHSCLTCNVSSGRGSTIASSISVYGITNSFTFSYLPPIIYNISHPNTLGGTILFVGDSFGVDKSQISGYVSDAIQCTNIIIVRNHTSFSCYVGAGTGQTLSMIVTVSSQSTAAPFSYDIPHIDRVTSSSTSGSSVTFYGRNFGSDSTKITAYFNGQICSQIDIVQGSSIFTCTAPPGTGASVEAYVIVDGGVSPTINASYLGPVITGLTPASQSGGQLIIYGYNFGQDISVVNISLSCLNISFITPHTSIACQLGYDVIQGVNFSVSVNQQTAYYSGIVRTPSALILQQYYGLLSLLRNQPNQPSINYCMYPGITCTTGNVTAMDFSNMQLTSNLMGLCNLTLAVDVRLSNSSLIGSIPACIDLLLDVHHLDLSHNSLSGALPYVGAMIEMQYMDVSSNLIEGELINVGIEQMNQLRTLRLDHNNIAGYIPREITDLPNLQVLTISDNFMSGFTSNAAPQNLTQCDISSNLLVCPLLDWVSTTCQGVCGELTVSPTMNITRELLRGAKSDSQSVIIHWTAGVYADKLIQYTPTSPQSVSFSAVNGSAQMMGLSQISLTDGLSYHVRGFTFNHTGLNSVLTVSRTSQVVVEDSQFVGNKWTSISANQIGGTVSVVGCSFINNTQTPVILSSTTNPANVTLSASIFQGNLVQPVSLSGKIDQLVVSGCGFIGNIHTSIGTLSAFADVNSAIFSSSSFIGNTASAGSAVMMNNVKYLSVVDVTAISNNATNDGTLYITGLVNHMQVRGCTFNNNIGQTGGAISFHGPVLDLFEISSSTFANNTAQQGSGVSIDGSSDVKQMTIYNTTWSGHSGQRGVIFSPRSAQAFNISLSRFYGNRGGSIFAETRGGNFFLSGLSFGGNTASEGAGISVSGFLDSLQVSDSSFVDNIALSQGADVAIEATIDEIILSNNTFFSSSARFQGAAINVGASAVINSVLIQDCNVQQCEALFGSGLAVAGQIGSLHIEGGSFSRNSAGFEGAAVYIGAPVDQIYINGTSFVDNAASTGGAFKFQYTIPDGEKGCNVSIQRSLWKGNAASSGGAMILQNGVYHLEITDSSFVSNSAQTGGGINVPSSVPGGVILRHNTFTSNVAQLNGGAFSYVQANDLQIVHCIFSSNQASNGPAIYVNYISTDVTQGISLSDTQIINNVATASGSISVYSNSSNMVLSLEGCDVDSNQATLSGGGLSVSGRLMEMRFYQMNITGNKAVTGGGLFTDATVSYLNIIQSNIQDNTAQSGGGMMVSGMISQTQLSENAIAGNTASGGNGGGLYYQSKSGSSSIMVRNCSLSSNTAQMGGSISISGTGLVALAEVQNNFSYNSAAISGGAISISSGAQNFTSHSSVYDSNSALNGGGLSITIPIITNVLGSNFANNNVSQSGGGLYATSASALLVYQSSFTSNYAKVSGAGAEIIMRGSNKRDANDVMTIDQVTFTSNTAQNGGGIKVSSPTLDPSSQSTTISNSSFNSNTATSSGAGMYLSSGVTLDTLQFSRNSAPSGSAVSVFSSSGSESLFYHLFLSGLIRAELLMRGSSTASDSEDIYLPNDRLSLVQQGTVSGILVSCIKDYSPNSDGACVYQPNETSNQISSDAKDTKNYTPIIAGVVAGCVFILCLVLVGAALLVRNRSKRMNRRPVSIDMSVFEAEIQKNTIIKDSEIKNLVQIGRGAFGIVYKGSWRGCDVAVKQLLNQDMMERHQIESFLQEVNLMERLRPHPNVVLFLGITPPPQLSLVTEFCEGGDLLTYIREKAPSAELRRGFITDIASGMLHLHNENIIHRDLAARNILLNGSLRAKVSDFGFSRQTEGADSQAQTTSDVGPLKWMAPEALTRKTYSVKSDVYSFAITMWEILTGEEPYEDLNMIHVAIEVAINGLRPPTDNLQKEPLLELMMRCWETNPDDRPDFDFIYQYLTADGQKKIEENDGEVEVVRKKGIFIRKRRMPAESQFFWSSDIPLDFQVKMDYLYATCCIYSGGKPLTLPARTTFSDRSLQWDQWLVLPISYSQLPLDSVLSITLWNVHAPRKKVAVGGTCISLYNKSKVLCKGKQNLLLWLGVEGDPSTLTTPGKPNHTNPKIKEKIRLDKITKKYNRGQIPHVEWLDHLVFQEMREMKARDVDTWEDEYMLSIELPTFEYPVVYDEKENQVQLPNTKSSTIVTQLDPELLLNQESTAIDNKHLALMIGVKVNDPNIRPSPEERDRIQRIIRCPVTRKLEVEDRNVLWKFRLYLTSNKLALTKFLRCVDWSNHQEVKLATELIGQWEPIDVSDALELLSKHYTHHVVRDYAVSRLQDASNTELLHYMLQLVQALRYEDTHESKLSDFIFRKSVEDMNIRNFMYWYLKVEKEDPKYGPLYDKKFSEFRRRLMALEGDGQNKTLNLSTLQLADSTLAELSQVDRELRVVKNRKEKLQKFHDIMQPTGSHGNLADFKRKLPLPLDPAVITAGIEPITIFTSSAEPLMVKFKTGPNKEDGYKVIFKNGDDLRQDQIIVQLISLMDDLLKKESLDLKMTPYKVLALSTKEGMVQCVPECSTITKILADYNGDILNYLRKHNPDPEAAYGISPTVLNTFVRSCAGYCVVTFILCVGDRHLDNLLITTSGHLFHIDFGFIGRDPKLYPPPMKLCSEMVDAMGGEEGMDFVYFKQFCVEAYNILRKNANLILNLVSLMTDANITDFANQKALLQIQEKFQLDKTDEEAGRSLQELMQASVTALFPRVAEKIHKWKQYWDNR</sequence>
<keyword evidence="6 21" id="KW-0418">Kinase</keyword>
<dbReference type="PROSITE" id="PS00109">
    <property type="entry name" value="PROTEIN_KINASE_TYR"/>
    <property type="match status" value="1"/>
</dbReference>
<evidence type="ECO:0000259" key="20">
    <source>
        <dbReference type="PROSITE" id="PS51547"/>
    </source>
</evidence>
<feature type="domain" description="PIK helical" evidence="19">
    <location>
        <begin position="5077"/>
        <end position="5253"/>
    </location>
</feature>
<dbReference type="InterPro" id="IPR018936">
    <property type="entry name" value="PI3/4_kinase_CS"/>
</dbReference>
<dbReference type="InterPro" id="IPR042236">
    <property type="entry name" value="PI3K_accessory_sf"/>
</dbReference>
<feature type="transmembrane region" description="Helical" evidence="16">
    <location>
        <begin position="6"/>
        <end position="23"/>
    </location>
</feature>
<dbReference type="InterPro" id="IPR036940">
    <property type="entry name" value="PI3/4_kinase_cat_sf"/>
</dbReference>
<dbReference type="InterPro" id="IPR006626">
    <property type="entry name" value="PbH1"/>
</dbReference>
<dbReference type="InterPro" id="IPR020635">
    <property type="entry name" value="Tyr_kinase_cat_dom"/>
</dbReference>
<dbReference type="SMART" id="SM00142">
    <property type="entry name" value="PI3K_C2"/>
    <property type="match status" value="1"/>
</dbReference>
<dbReference type="InterPro" id="IPR013783">
    <property type="entry name" value="Ig-like_fold"/>
</dbReference>
<dbReference type="Pfam" id="PF01833">
    <property type="entry name" value="TIG"/>
    <property type="match status" value="18"/>
</dbReference>
<evidence type="ECO:0000256" key="11">
    <source>
        <dbReference type="ARBA" id="ARBA00023180"/>
    </source>
</evidence>
<dbReference type="Pfam" id="PF07714">
    <property type="entry name" value="PK_Tyr_Ser-Thr"/>
    <property type="match status" value="1"/>
</dbReference>
<dbReference type="InterPro" id="IPR016024">
    <property type="entry name" value="ARM-type_fold"/>
</dbReference>
<dbReference type="InterPro" id="IPR002420">
    <property type="entry name" value="PI3K-type_C2_dom"/>
</dbReference>
<evidence type="ECO:0000256" key="3">
    <source>
        <dbReference type="ARBA" id="ARBA00022679"/>
    </source>
</evidence>
<evidence type="ECO:0000256" key="15">
    <source>
        <dbReference type="SAM" id="MobiDB-lite"/>
    </source>
</evidence>
<proteinExistence type="inferred from homology"/>
<evidence type="ECO:0000256" key="16">
    <source>
        <dbReference type="SAM" id="Phobius"/>
    </source>
</evidence>
<dbReference type="PROSITE" id="PS50290">
    <property type="entry name" value="PI3_4_KINASE_3"/>
    <property type="match status" value="1"/>
</dbReference>
<dbReference type="SMART" id="SM00219">
    <property type="entry name" value="TyrKc"/>
    <property type="match status" value="1"/>
</dbReference>
<feature type="domain" description="Protein kinase" evidence="17">
    <location>
        <begin position="4553"/>
        <end position="4804"/>
    </location>
</feature>
<keyword evidence="12" id="KW-0966">Cell projection</keyword>
<comment type="subcellular location">
    <subcellularLocation>
        <location evidence="2">Cell projection</location>
    </subcellularLocation>
    <subcellularLocation>
        <location evidence="1">Endomembrane system</location>
        <topology evidence="1">Peripheral membrane protein</topology>
    </subcellularLocation>
</comment>
<dbReference type="PROSITE" id="PS00915">
    <property type="entry name" value="PI3_4_KINASE_1"/>
    <property type="match status" value="1"/>
</dbReference>
<dbReference type="SUPFAM" id="SSF49562">
    <property type="entry name" value="C2 domain (Calcium/lipid-binding domain, CaLB)"/>
    <property type="match status" value="1"/>
</dbReference>
<dbReference type="FunFam" id="3.30.200.20:FF:000180">
    <property type="entry name" value="serine/threonine-protein kinase STY46-like"/>
    <property type="match status" value="1"/>
</dbReference>
<evidence type="ECO:0000259" key="17">
    <source>
        <dbReference type="PROSITE" id="PS50011"/>
    </source>
</evidence>
<feature type="transmembrane region" description="Helical" evidence="16">
    <location>
        <begin position="4496"/>
        <end position="4519"/>
    </location>
</feature>
<feature type="binding site" evidence="14">
    <location>
        <position position="4580"/>
    </location>
    <ligand>
        <name>ATP</name>
        <dbReference type="ChEBI" id="CHEBI:30616"/>
    </ligand>
</feature>
<keyword evidence="22" id="KW-1185">Reference proteome</keyword>
<dbReference type="GO" id="GO:0004713">
    <property type="term" value="F:protein tyrosine kinase activity"/>
    <property type="evidence" value="ECO:0007669"/>
    <property type="project" value="InterPro"/>
</dbReference>
<dbReference type="Pfam" id="PF03372">
    <property type="entry name" value="Exo_endo_phos"/>
    <property type="match status" value="1"/>
</dbReference>
<dbReference type="PANTHER" id="PTHR31341">
    <property type="entry name" value="IPT/TIG DOMAIN-CONTAINING PROTEIN-RELATED-RELATED"/>
    <property type="match status" value="1"/>
</dbReference>
<protein>
    <submittedName>
        <fullName evidence="21">Putative phosphatidylinositol 3-kinase class</fullName>
    </submittedName>
</protein>
<dbReference type="SMART" id="SM00429">
    <property type="entry name" value="IPT"/>
    <property type="match status" value="10"/>
</dbReference>
<dbReference type="SUPFAM" id="SSF56219">
    <property type="entry name" value="DNase I-like"/>
    <property type="match status" value="1"/>
</dbReference>
<dbReference type="PROSITE" id="PS00916">
    <property type="entry name" value="PI3_4_KINASE_2"/>
    <property type="match status" value="1"/>
</dbReference>
<dbReference type="PROSITE" id="PS50011">
    <property type="entry name" value="PROTEIN_KINASE_DOM"/>
    <property type="match status" value="1"/>
</dbReference>
<dbReference type="InterPro" id="IPR032675">
    <property type="entry name" value="LRR_dom_sf"/>
</dbReference>
<dbReference type="Gene3D" id="3.30.1010.10">
    <property type="entry name" value="Phosphatidylinositol 3-kinase Catalytic Subunit, Chain A, domain 4"/>
    <property type="match status" value="1"/>
</dbReference>
<keyword evidence="7 14" id="KW-0067">ATP-binding</keyword>
<keyword evidence="5 14" id="KW-0547">Nucleotide-binding</keyword>
<evidence type="ECO:0000256" key="13">
    <source>
        <dbReference type="PROSITE-ProRule" id="PRU00880"/>
    </source>
</evidence>
<dbReference type="Gene3D" id="2.60.40.10">
    <property type="entry name" value="Immunoglobulins"/>
    <property type="match status" value="16"/>
</dbReference>
<dbReference type="GO" id="GO:0005524">
    <property type="term" value="F:ATP binding"/>
    <property type="evidence" value="ECO:0007669"/>
    <property type="project" value="UniProtKB-UniRule"/>
</dbReference>
<dbReference type="CDD" id="cd13999">
    <property type="entry name" value="STKc_MAP3K-like"/>
    <property type="match status" value="1"/>
</dbReference>
<evidence type="ECO:0000313" key="21">
    <source>
        <dbReference type="EMBL" id="PRP87210.1"/>
    </source>
</evidence>
<dbReference type="InterPro" id="IPR009011">
    <property type="entry name" value="Man6P_isomerase_rcpt-bd_dom_sf"/>
</dbReference>
<dbReference type="GO" id="GO:0016303">
    <property type="term" value="F:1-phosphatidylinositol-3-kinase activity"/>
    <property type="evidence" value="ECO:0007669"/>
    <property type="project" value="UniProtKB-ARBA"/>
</dbReference>
<dbReference type="InterPro" id="IPR017441">
    <property type="entry name" value="Protein_kinase_ATP_BS"/>
</dbReference>
<dbReference type="PRINTS" id="PR00109">
    <property type="entry name" value="TYRKINASE"/>
</dbReference>
<dbReference type="FunFam" id="1.10.1070.11:FF:000002">
    <property type="entry name" value="Phosphatidylinositol 3-kinase catalytic subunit type 3"/>
    <property type="match status" value="1"/>
</dbReference>
<evidence type="ECO:0000256" key="6">
    <source>
        <dbReference type="ARBA" id="ARBA00022777"/>
    </source>
</evidence>
<dbReference type="SMART" id="SM00146">
    <property type="entry name" value="PI3Kc"/>
    <property type="match status" value="1"/>
</dbReference>
<dbReference type="CDD" id="cd00102">
    <property type="entry name" value="IPT"/>
    <property type="match status" value="2"/>
</dbReference>
<evidence type="ECO:0000256" key="5">
    <source>
        <dbReference type="ARBA" id="ARBA00022741"/>
    </source>
</evidence>
<dbReference type="InterPro" id="IPR014756">
    <property type="entry name" value="Ig_E-set"/>
</dbReference>
<dbReference type="SUPFAM" id="SSF56112">
    <property type="entry name" value="Protein kinase-like (PK-like)"/>
    <property type="match status" value="2"/>
</dbReference>
<dbReference type="SUPFAM" id="SSF52058">
    <property type="entry name" value="L domain-like"/>
    <property type="match status" value="1"/>
</dbReference>
<dbReference type="CDD" id="cd00870">
    <property type="entry name" value="PI3Ka_III"/>
    <property type="match status" value="1"/>
</dbReference>
<evidence type="ECO:0000256" key="9">
    <source>
        <dbReference type="ARBA" id="ARBA00023136"/>
    </source>
</evidence>
<dbReference type="SMART" id="SM00145">
    <property type="entry name" value="PI3Ka"/>
    <property type="match status" value="1"/>
</dbReference>
<dbReference type="Gene3D" id="1.10.1070.11">
    <property type="entry name" value="Phosphatidylinositol 3-/4-kinase, catalytic domain"/>
    <property type="match status" value="1"/>
</dbReference>
<dbReference type="OrthoDB" id="20492at2759"/>
<evidence type="ECO:0000259" key="19">
    <source>
        <dbReference type="PROSITE" id="PS51545"/>
    </source>
</evidence>
<keyword evidence="4 16" id="KW-0812">Transmembrane</keyword>
<dbReference type="InterPro" id="IPR036691">
    <property type="entry name" value="Endo/exonu/phosph_ase_sf"/>
</dbReference>
<dbReference type="InterPro" id="IPR001245">
    <property type="entry name" value="Ser-Thr/Tyr_kinase_cat_dom"/>
</dbReference>
<dbReference type="CDD" id="cd00896">
    <property type="entry name" value="PI3Kc_III"/>
    <property type="match status" value="1"/>
</dbReference>
<dbReference type="PROSITE" id="PS51545">
    <property type="entry name" value="PIK_HELICAL"/>
    <property type="match status" value="1"/>
</dbReference>
<evidence type="ECO:0000256" key="2">
    <source>
        <dbReference type="ARBA" id="ARBA00004316"/>
    </source>
</evidence>
<keyword evidence="8 16" id="KW-1133">Transmembrane helix</keyword>
<dbReference type="InterPro" id="IPR011050">
    <property type="entry name" value="Pectin_lyase_fold/virulence"/>
</dbReference>
<dbReference type="InParanoid" id="A0A2P6NTF5"/>
<dbReference type="SUPFAM" id="SSF50911">
    <property type="entry name" value="Mannose 6-phosphate receptor domain"/>
    <property type="match status" value="1"/>
</dbReference>
<dbReference type="SUPFAM" id="SSF81296">
    <property type="entry name" value="E set domains"/>
    <property type="match status" value="16"/>
</dbReference>
<dbReference type="GO" id="GO:0042995">
    <property type="term" value="C:cell projection"/>
    <property type="evidence" value="ECO:0007669"/>
    <property type="project" value="UniProtKB-SubCell"/>
</dbReference>
<dbReference type="Pfam" id="PF00454">
    <property type="entry name" value="PI3_PI4_kinase"/>
    <property type="match status" value="1"/>
</dbReference>
<name>A0A2P6NTF5_9EUKA</name>
<dbReference type="InterPro" id="IPR052014">
    <property type="entry name" value="Dictyostelium_Tiger"/>
</dbReference>
<dbReference type="EMBL" id="MDYQ01000022">
    <property type="protein sequence ID" value="PRP87210.1"/>
    <property type="molecule type" value="Genomic_DNA"/>
</dbReference>
<dbReference type="InterPro" id="IPR001263">
    <property type="entry name" value="PI3K_accessory_dom"/>
</dbReference>
<dbReference type="Gene3D" id="3.80.10.10">
    <property type="entry name" value="Ribonuclease Inhibitor"/>
    <property type="match status" value="2"/>
</dbReference>
<organism evidence="21 22">
    <name type="scientific">Planoprotostelium fungivorum</name>
    <dbReference type="NCBI Taxonomy" id="1890364"/>
    <lineage>
        <taxon>Eukaryota</taxon>
        <taxon>Amoebozoa</taxon>
        <taxon>Evosea</taxon>
        <taxon>Variosea</taxon>
        <taxon>Cavosteliida</taxon>
        <taxon>Cavosteliaceae</taxon>
        <taxon>Planoprotostelium</taxon>
    </lineage>
</organism>
<feature type="compositionally biased region" description="Low complexity" evidence="15">
    <location>
        <begin position="4352"/>
        <end position="4364"/>
    </location>
</feature>
<dbReference type="FunFam" id="3.30.1010.10:FF:000016">
    <property type="entry name" value="Phosphatidylinositol 3-kinase catalytic subunit type 3"/>
    <property type="match status" value="1"/>
</dbReference>
<dbReference type="SUPFAM" id="SSF51126">
    <property type="entry name" value="Pectin lyase-like"/>
    <property type="match status" value="3"/>
</dbReference>
<dbReference type="Pfam" id="PF00792">
    <property type="entry name" value="PI3K_C2"/>
    <property type="match status" value="1"/>
</dbReference>
<evidence type="ECO:0000256" key="7">
    <source>
        <dbReference type="ARBA" id="ARBA00022840"/>
    </source>
</evidence>
<dbReference type="Pfam" id="PF00613">
    <property type="entry name" value="PI3Ka"/>
    <property type="match status" value="1"/>
</dbReference>
<dbReference type="InterPro" id="IPR035892">
    <property type="entry name" value="C2_domain_sf"/>
</dbReference>
<gene>
    <name evidence="21" type="ORF">PROFUN_01472</name>
</gene>
<feature type="domain" description="PI3K/PI4K catalytic" evidence="18">
    <location>
        <begin position="5333"/>
        <end position="5600"/>
    </location>
</feature>
<dbReference type="InterPro" id="IPR000403">
    <property type="entry name" value="PI3/4_kinase_cat_dom"/>
</dbReference>
<dbReference type="GO" id="GO:0012505">
    <property type="term" value="C:endomembrane system"/>
    <property type="evidence" value="ECO:0007669"/>
    <property type="project" value="UniProtKB-SubCell"/>
</dbReference>
<evidence type="ECO:0000259" key="18">
    <source>
        <dbReference type="PROSITE" id="PS50290"/>
    </source>
</evidence>
<evidence type="ECO:0000256" key="10">
    <source>
        <dbReference type="ARBA" id="ARBA00023170"/>
    </source>
</evidence>
<comment type="caution">
    <text evidence="21">The sequence shown here is derived from an EMBL/GenBank/DDBJ whole genome shotgun (WGS) entry which is preliminary data.</text>
</comment>
<accession>A0A2P6NTF5</accession>
<dbReference type="Gene3D" id="1.10.510.10">
    <property type="entry name" value="Transferase(Phosphotransferase) domain 1"/>
    <property type="match status" value="1"/>
</dbReference>
<dbReference type="InterPro" id="IPR002909">
    <property type="entry name" value="IPT_dom"/>
</dbReference>
<dbReference type="InterPro" id="IPR011009">
    <property type="entry name" value="Kinase-like_dom_sf"/>
</dbReference>
<dbReference type="PROSITE" id="PS51547">
    <property type="entry name" value="C2_PI3K"/>
    <property type="match status" value="1"/>
</dbReference>
<dbReference type="SUPFAM" id="SSF48371">
    <property type="entry name" value="ARM repeat"/>
    <property type="match status" value="1"/>
</dbReference>
<keyword evidence="11" id="KW-0325">Glycoprotein</keyword>
<reference evidence="21 22" key="1">
    <citation type="journal article" date="2018" name="Genome Biol. Evol.">
        <title>Multiple Roots of Fruiting Body Formation in Amoebozoa.</title>
        <authorList>
            <person name="Hillmann F."/>
            <person name="Forbes G."/>
            <person name="Novohradska S."/>
            <person name="Ferling I."/>
            <person name="Riege K."/>
            <person name="Groth M."/>
            <person name="Westermann M."/>
            <person name="Marz M."/>
            <person name="Spaller T."/>
            <person name="Winckler T."/>
            <person name="Schaap P."/>
            <person name="Glockner G."/>
        </authorList>
    </citation>
    <scope>NUCLEOTIDE SEQUENCE [LARGE SCALE GENOMIC DNA]</scope>
    <source>
        <strain evidence="21 22">Jena</strain>
    </source>
</reference>
<dbReference type="InterPro" id="IPR057756">
    <property type="entry name" value="PI3-kinase_type3/VPS34_cat"/>
</dbReference>
<evidence type="ECO:0000256" key="4">
    <source>
        <dbReference type="ARBA" id="ARBA00022692"/>
    </source>
</evidence>
<keyword evidence="3" id="KW-0808">Transferase</keyword>
<comment type="similarity">
    <text evidence="13">Belongs to the PI3/PI4-kinase family.</text>
</comment>
<evidence type="ECO:0000256" key="14">
    <source>
        <dbReference type="PROSITE-ProRule" id="PRU10141"/>
    </source>
</evidence>
<evidence type="ECO:0000256" key="1">
    <source>
        <dbReference type="ARBA" id="ARBA00004184"/>
    </source>
</evidence>
<dbReference type="CDD" id="cd08397">
    <property type="entry name" value="C2_PI3K_class_III"/>
    <property type="match status" value="1"/>
</dbReference>
<dbReference type="Gene3D" id="1.25.40.70">
    <property type="entry name" value="Phosphatidylinositol 3-kinase, accessory domain (PIK)"/>
    <property type="match status" value="1"/>
</dbReference>
<keyword evidence="10" id="KW-0675">Receptor</keyword>